<dbReference type="AlphaFoldDB" id="A0A078KMC9"/>
<dbReference type="EC" id="1.1.1.17" evidence="2"/>
<evidence type="ECO:0000313" key="9">
    <source>
        <dbReference type="EMBL" id="CDZ23702.1"/>
    </source>
</evidence>
<comment type="catalytic activity">
    <reaction evidence="6">
        <text>D-mannitol 1-phosphate + NAD(+) = beta-D-fructose 6-phosphate + NADH + H(+)</text>
        <dbReference type="Rhea" id="RHEA:19661"/>
        <dbReference type="ChEBI" id="CHEBI:15378"/>
        <dbReference type="ChEBI" id="CHEBI:57540"/>
        <dbReference type="ChEBI" id="CHEBI:57634"/>
        <dbReference type="ChEBI" id="CHEBI:57945"/>
        <dbReference type="ChEBI" id="CHEBI:61381"/>
        <dbReference type="EC" id="1.1.1.17"/>
    </reaction>
</comment>
<dbReference type="PRINTS" id="PR00084">
    <property type="entry name" value="MTLDHDRGNASE"/>
</dbReference>
<comment type="similarity">
    <text evidence="1">Belongs to the mannitol dehydrogenase family.</text>
</comment>
<dbReference type="PROSITE" id="PS00974">
    <property type="entry name" value="MANNITOL_DHGENASE"/>
    <property type="match status" value="1"/>
</dbReference>
<dbReference type="HOGENOM" id="CLU_027324_1_0_9"/>
<dbReference type="InterPro" id="IPR023027">
    <property type="entry name" value="Mannitol_DH_CS"/>
</dbReference>
<dbReference type="Gene3D" id="1.10.1040.10">
    <property type="entry name" value="N-(1-d-carboxylethyl)-l-norvaline Dehydrogenase, domain 2"/>
    <property type="match status" value="1"/>
</dbReference>
<dbReference type="GO" id="GO:0005829">
    <property type="term" value="C:cytosol"/>
    <property type="evidence" value="ECO:0007669"/>
    <property type="project" value="TreeGrafter"/>
</dbReference>
<dbReference type="InterPro" id="IPR013328">
    <property type="entry name" value="6PGD_dom2"/>
</dbReference>
<evidence type="ECO:0000256" key="4">
    <source>
        <dbReference type="ARBA" id="ARBA00023002"/>
    </source>
</evidence>
<dbReference type="InterPro" id="IPR008927">
    <property type="entry name" value="6-PGluconate_DH-like_C_sf"/>
</dbReference>
<dbReference type="InterPro" id="IPR036291">
    <property type="entry name" value="NAD(P)-bd_dom_sf"/>
</dbReference>
<protein>
    <recommendedName>
        <fullName evidence="3">Mannitol-1-phosphate 5-dehydrogenase</fullName>
        <ecNumber evidence="2">1.1.1.17</ecNumber>
    </recommendedName>
</protein>
<accession>A0A078KMC9</accession>
<dbReference type="GO" id="GO:0008926">
    <property type="term" value="F:mannitol-1-phosphate 5-dehydrogenase activity"/>
    <property type="evidence" value="ECO:0007669"/>
    <property type="project" value="UniProtKB-EC"/>
</dbReference>
<dbReference type="KEGG" id="ccel:CCDG5_0571"/>
<dbReference type="GO" id="GO:0009026">
    <property type="term" value="F:tagaturonate reductase activity"/>
    <property type="evidence" value="ECO:0007669"/>
    <property type="project" value="TreeGrafter"/>
</dbReference>
<dbReference type="NCBIfam" id="NF002969">
    <property type="entry name" value="PRK03643.1"/>
    <property type="match status" value="1"/>
</dbReference>
<dbReference type="EMBL" id="LM995447">
    <property type="protein sequence ID" value="CDZ23702.1"/>
    <property type="molecule type" value="Genomic_DNA"/>
</dbReference>
<evidence type="ECO:0000256" key="3">
    <source>
        <dbReference type="ARBA" id="ARBA00016219"/>
    </source>
</evidence>
<keyword evidence="10" id="KW-1185">Reference proteome</keyword>
<evidence type="ECO:0000256" key="2">
    <source>
        <dbReference type="ARBA" id="ARBA00012939"/>
    </source>
</evidence>
<gene>
    <name evidence="9" type="primary">uxaB</name>
    <name evidence="9" type="ORF">CCDG5_0571</name>
</gene>
<dbReference type="OrthoDB" id="9768714at2"/>
<keyword evidence="4 9" id="KW-0560">Oxidoreductase</keyword>
<dbReference type="GO" id="GO:0019698">
    <property type="term" value="P:D-galacturonate catabolic process"/>
    <property type="evidence" value="ECO:0007669"/>
    <property type="project" value="TreeGrafter"/>
</dbReference>
<feature type="domain" description="Mannitol dehydrogenase N-terminal" evidence="7">
    <location>
        <begin position="16"/>
        <end position="254"/>
    </location>
</feature>
<dbReference type="Pfam" id="PF08125">
    <property type="entry name" value="Mannitol_dh_C"/>
    <property type="match status" value="1"/>
</dbReference>
<dbReference type="Gene3D" id="3.40.50.720">
    <property type="entry name" value="NAD(P)-binding Rossmann-like Domain"/>
    <property type="match status" value="1"/>
</dbReference>
<dbReference type="GO" id="GO:0019592">
    <property type="term" value="P:mannitol catabolic process"/>
    <property type="evidence" value="ECO:0007669"/>
    <property type="project" value="TreeGrafter"/>
</dbReference>
<evidence type="ECO:0000256" key="1">
    <source>
        <dbReference type="ARBA" id="ARBA00006541"/>
    </source>
</evidence>
<evidence type="ECO:0000313" key="10">
    <source>
        <dbReference type="Proteomes" id="UP000032431"/>
    </source>
</evidence>
<reference evidence="10" key="1">
    <citation type="submission" date="2014-07" db="EMBL/GenBank/DDBJ databases">
        <authorList>
            <person name="Wibberg D."/>
        </authorList>
    </citation>
    <scope>NUCLEOTIDE SEQUENCE [LARGE SCALE GENOMIC DNA]</scope>
    <source>
        <strain evidence="10">DG5</strain>
    </source>
</reference>
<dbReference type="PANTHER" id="PTHR30524:SF0">
    <property type="entry name" value="ALTRONATE OXIDOREDUCTASE-RELATED"/>
    <property type="match status" value="1"/>
</dbReference>
<dbReference type="SUPFAM" id="SSF48179">
    <property type="entry name" value="6-phosphogluconate dehydrogenase C-terminal domain-like"/>
    <property type="match status" value="1"/>
</dbReference>
<evidence type="ECO:0000256" key="6">
    <source>
        <dbReference type="ARBA" id="ARBA00048615"/>
    </source>
</evidence>
<evidence type="ECO:0000259" key="8">
    <source>
        <dbReference type="Pfam" id="PF08125"/>
    </source>
</evidence>
<sequence>MKNIKETVTKKDLPEKVLQIGEGNFLRAFADWMINTMNNAGVFNGSVVISQPIARGMSEMLNAQDCVYTVLMRGIEDGKVVEKAEVITSVSRCINPYEDFNTLLDVARNPEIKVIISNTTEAGIAYHEGDKPTDMPPQSYPAKMTVMLHERYLALGAGSDSSILILPVELIERNGDNLKKIVLQYATEWGFEPEFIDWLKTEVCFANTLVDRIVSGFPRDEINEICEKLGYEDNMLVTCEPFHSWVIEAPKKWAEVIPFDKVGLHVIWTDDMTPYRTRKVRILNGAHTVSVLAAYLSGYNIVREMLEDKTFNRYLKSVLNNEIIPNIKLPREELDSFAAAVLERFSNPFIKHKLLDISLNSVSKFKARCLDSLLEYTESRKELPDILCFGFAALMEFYKGEMRDGRYYGKRNGEEYEIRDNADVLAFFNDAWKQGGVVKKVLSNTAFWGRNLLEVPGLEEKIEGYLSKIEKNGMRNAVEELMEAI</sequence>
<dbReference type="Pfam" id="PF01232">
    <property type="entry name" value="Mannitol_dh"/>
    <property type="match status" value="1"/>
</dbReference>
<dbReference type="Proteomes" id="UP000032431">
    <property type="component" value="Chromosome I"/>
</dbReference>
<dbReference type="PANTHER" id="PTHR30524">
    <property type="entry name" value="MANNITOL-1-PHOSPHATE 5-DEHYDROGENASE"/>
    <property type="match status" value="1"/>
</dbReference>
<dbReference type="InterPro" id="IPR013118">
    <property type="entry name" value="Mannitol_DH_C"/>
</dbReference>
<dbReference type="InterPro" id="IPR013131">
    <property type="entry name" value="Mannitol_DH_N"/>
</dbReference>
<evidence type="ECO:0000259" key="7">
    <source>
        <dbReference type="Pfam" id="PF01232"/>
    </source>
</evidence>
<dbReference type="SUPFAM" id="SSF51735">
    <property type="entry name" value="NAD(P)-binding Rossmann-fold domains"/>
    <property type="match status" value="1"/>
</dbReference>
<organism evidence="9 10">
    <name type="scientific">[Clostridium] cellulosi</name>
    <dbReference type="NCBI Taxonomy" id="29343"/>
    <lineage>
        <taxon>Bacteria</taxon>
        <taxon>Bacillati</taxon>
        <taxon>Bacillota</taxon>
        <taxon>Clostridia</taxon>
        <taxon>Eubacteriales</taxon>
        <taxon>Oscillospiraceae</taxon>
        <taxon>Oscillospiraceae incertae sedis</taxon>
    </lineage>
</organism>
<feature type="domain" description="Mannitol dehydrogenase C-terminal" evidence="8">
    <location>
        <begin position="271"/>
        <end position="467"/>
    </location>
</feature>
<name>A0A078KMC9_9FIRM</name>
<keyword evidence="5" id="KW-0520">NAD</keyword>
<dbReference type="InterPro" id="IPR000669">
    <property type="entry name" value="Mannitol_DH"/>
</dbReference>
<proteinExistence type="inferred from homology"/>
<dbReference type="PATRIC" id="fig|29343.3.peg.590"/>
<dbReference type="STRING" id="29343.CCDG5_0571"/>
<evidence type="ECO:0000256" key="5">
    <source>
        <dbReference type="ARBA" id="ARBA00023027"/>
    </source>
</evidence>